<protein>
    <submittedName>
        <fullName evidence="5">Bifunctional protein HldE</fullName>
    </submittedName>
</protein>
<dbReference type="InterPro" id="IPR029056">
    <property type="entry name" value="Ribokinase-like"/>
</dbReference>
<name>A0ABS0AY48_9BACT</name>
<feature type="domain" description="Carbohydrate kinase PfkB" evidence="3">
    <location>
        <begin position="193"/>
        <end position="494"/>
    </location>
</feature>
<dbReference type="InterPro" id="IPR014729">
    <property type="entry name" value="Rossmann-like_a/b/a_fold"/>
</dbReference>
<dbReference type="Pfam" id="PF00294">
    <property type="entry name" value="PfkB"/>
    <property type="match status" value="1"/>
</dbReference>
<dbReference type="InterPro" id="IPR011611">
    <property type="entry name" value="PfkB_dom"/>
</dbReference>
<dbReference type="SUPFAM" id="SSF53613">
    <property type="entry name" value="Ribokinase-like"/>
    <property type="match status" value="1"/>
</dbReference>
<dbReference type="EMBL" id="JAAEJV010000009">
    <property type="protein sequence ID" value="MBF5059048.1"/>
    <property type="molecule type" value="Genomic_DNA"/>
</dbReference>
<reference evidence="5 6" key="1">
    <citation type="submission" date="2020-01" db="EMBL/GenBank/DDBJ databases">
        <title>Draft genome sequence of Cand. Neptunochlamydia vexilliferae K9.</title>
        <authorList>
            <person name="Schulz F."/>
            <person name="Koestlbacher S."/>
            <person name="Wascher F."/>
            <person name="Pizzetti I."/>
            <person name="Horn M."/>
        </authorList>
    </citation>
    <scope>NUCLEOTIDE SEQUENCE [LARGE SCALE GENOMIC DNA]</scope>
    <source>
        <strain evidence="5 6">K9</strain>
    </source>
</reference>
<proteinExistence type="predicted"/>
<sequence length="508" mass="56328">MQSKIKTFEELEEILESEKKEGEKIVHCHGVFDLLHPGHIRHFKEAKEQGTKLVVSITPDAHVNKGPGRPAFNEELRTETLAALNCVDYVVLNDSPDAVSCIKKIKPNVYVKGKEYADHGADVTGKISEETAAVEETQGTVYYTDDIVFSSSSLLNQYYENISPELRALLAEIKEAYSVEDLIGKVEALKDLKVLIVGDAIIDEYQFTEPMGQSGKGLHMVARCRENERYLGGSLIIANHIAQFSDHVTLLTSIGAQCSHRELIDELIDPKVKQQFIHLPNHATLTKKRYVMQDGNRLSKLFETYSTNDSLLSSKETEEVITYLKEQTQDFDLILVCDFGNGFTNPRIVDALSDLPNFLAINTQTNSGNRGFNVVTHYRRADFISLNEPELRLSAHDRYSSIEGLAADISEILQCKNTCITQGVRGVFCSSDKEPEVHIPALVTNTIDRVGAGDSFFAIAALCAAKGYPLSLAGFLGSIASAINVQTVGNKEPVKKVPFNKFLTRLLK</sequence>
<comment type="caution">
    <text evidence="5">The sequence shown here is derived from an EMBL/GenBank/DDBJ whole genome shotgun (WGS) entry which is preliminary data.</text>
</comment>
<dbReference type="NCBIfam" id="TIGR00125">
    <property type="entry name" value="cyt_tran_rel"/>
    <property type="match status" value="1"/>
</dbReference>
<keyword evidence="1" id="KW-0511">Multifunctional enzyme</keyword>
<dbReference type="Proteomes" id="UP001194714">
    <property type="component" value="Unassembled WGS sequence"/>
</dbReference>
<accession>A0ABS0AY48</accession>
<dbReference type="Gene3D" id="3.40.50.620">
    <property type="entry name" value="HUPs"/>
    <property type="match status" value="1"/>
</dbReference>
<dbReference type="SUPFAM" id="SSF52374">
    <property type="entry name" value="Nucleotidylyl transferase"/>
    <property type="match status" value="1"/>
</dbReference>
<dbReference type="InterPro" id="IPR004821">
    <property type="entry name" value="Cyt_trans-like"/>
</dbReference>
<evidence type="ECO:0000313" key="6">
    <source>
        <dbReference type="Proteomes" id="UP001194714"/>
    </source>
</evidence>
<evidence type="ECO:0000259" key="3">
    <source>
        <dbReference type="Pfam" id="PF00294"/>
    </source>
</evidence>
<dbReference type="Gene3D" id="3.40.1190.20">
    <property type="match status" value="1"/>
</dbReference>
<dbReference type="PANTHER" id="PTHR46969">
    <property type="entry name" value="BIFUNCTIONAL PROTEIN HLDE"/>
    <property type="match status" value="1"/>
</dbReference>
<gene>
    <name evidence="5" type="ORF">NEPTK9_000553</name>
</gene>
<evidence type="ECO:0000313" key="5">
    <source>
        <dbReference type="EMBL" id="MBF5059048.1"/>
    </source>
</evidence>
<evidence type="ECO:0000256" key="2">
    <source>
        <dbReference type="ARBA" id="ARBA00023277"/>
    </source>
</evidence>
<dbReference type="Pfam" id="PF01467">
    <property type="entry name" value="CTP_transf_like"/>
    <property type="match status" value="1"/>
</dbReference>
<evidence type="ECO:0000259" key="4">
    <source>
        <dbReference type="Pfam" id="PF01467"/>
    </source>
</evidence>
<organism evidence="5 6">
    <name type="scientific">Candidatus Neptunichlamydia vexilliferae</name>
    <dbReference type="NCBI Taxonomy" id="1651774"/>
    <lineage>
        <taxon>Bacteria</taxon>
        <taxon>Pseudomonadati</taxon>
        <taxon>Chlamydiota</taxon>
        <taxon>Chlamydiia</taxon>
        <taxon>Parachlamydiales</taxon>
        <taxon>Simkaniaceae</taxon>
        <taxon>Candidatus Neptunichlamydia</taxon>
    </lineage>
</organism>
<keyword evidence="2" id="KW-0119">Carbohydrate metabolism</keyword>
<feature type="domain" description="Cytidyltransferase-like" evidence="4">
    <location>
        <begin position="29"/>
        <end position="146"/>
    </location>
</feature>
<evidence type="ECO:0000256" key="1">
    <source>
        <dbReference type="ARBA" id="ARBA00023268"/>
    </source>
</evidence>
<dbReference type="RefSeq" id="WP_194847351.1">
    <property type="nucleotide sequence ID" value="NZ_JAAEJV010000009.1"/>
</dbReference>
<keyword evidence="6" id="KW-1185">Reference proteome</keyword>
<dbReference type="PANTHER" id="PTHR46969:SF1">
    <property type="entry name" value="BIFUNCTIONAL PROTEIN HLDE"/>
    <property type="match status" value="1"/>
</dbReference>